<dbReference type="Pfam" id="PF02683">
    <property type="entry name" value="DsbD_TM"/>
    <property type="match status" value="1"/>
</dbReference>
<protein>
    <recommendedName>
        <fullName evidence="7">Cytochrome C biogenesis protein transmembrane domain-containing protein</fullName>
    </recommendedName>
</protein>
<reference evidence="8" key="1">
    <citation type="submission" date="2018-05" db="EMBL/GenBank/DDBJ databases">
        <authorList>
            <person name="Lanie J.A."/>
            <person name="Ng W.-L."/>
            <person name="Kazmierczak K.M."/>
            <person name="Andrzejewski T.M."/>
            <person name="Davidsen T.M."/>
            <person name="Wayne K.J."/>
            <person name="Tettelin H."/>
            <person name="Glass J.I."/>
            <person name="Rusch D."/>
            <person name="Podicherti R."/>
            <person name="Tsui H.-C.T."/>
            <person name="Winkler M.E."/>
        </authorList>
    </citation>
    <scope>NUCLEOTIDE SEQUENCE</scope>
</reference>
<evidence type="ECO:0000256" key="4">
    <source>
        <dbReference type="ARBA" id="ARBA00022989"/>
    </source>
</evidence>
<dbReference type="PANTHER" id="PTHR31272">
    <property type="entry name" value="CYTOCHROME C-TYPE BIOGENESIS PROTEIN HI_1454-RELATED"/>
    <property type="match status" value="1"/>
</dbReference>
<comment type="subcellular location">
    <subcellularLocation>
        <location evidence="1">Membrane</location>
        <topology evidence="1">Multi-pass membrane protein</topology>
    </subcellularLocation>
</comment>
<proteinExistence type="inferred from homology"/>
<evidence type="ECO:0000256" key="6">
    <source>
        <dbReference type="SAM" id="Phobius"/>
    </source>
</evidence>
<dbReference type="GO" id="GO:0017004">
    <property type="term" value="P:cytochrome complex assembly"/>
    <property type="evidence" value="ECO:0007669"/>
    <property type="project" value="InterPro"/>
</dbReference>
<feature type="transmembrane region" description="Helical" evidence="6">
    <location>
        <begin position="202"/>
        <end position="220"/>
    </location>
</feature>
<feature type="domain" description="Cytochrome C biogenesis protein transmembrane" evidence="7">
    <location>
        <begin position="5"/>
        <end position="175"/>
    </location>
</feature>
<keyword evidence="5 6" id="KW-0472">Membrane</keyword>
<dbReference type="AlphaFoldDB" id="A0A381YX27"/>
<evidence type="ECO:0000256" key="5">
    <source>
        <dbReference type="ARBA" id="ARBA00023136"/>
    </source>
</evidence>
<comment type="similarity">
    <text evidence="2">Belongs to the DsbD family.</text>
</comment>
<dbReference type="InterPro" id="IPR051790">
    <property type="entry name" value="Cytochrome_c-biogenesis_DsbD"/>
</dbReference>
<organism evidence="8">
    <name type="scientific">marine metagenome</name>
    <dbReference type="NCBI Taxonomy" id="408172"/>
    <lineage>
        <taxon>unclassified sequences</taxon>
        <taxon>metagenomes</taxon>
        <taxon>ecological metagenomes</taxon>
    </lineage>
</organism>
<sequence>MALPFSLGIATAINPCGFAMLPTWLGYFIGRNTADQEARPEQVVRGLWVSLLLTVSFVAVFGLLGLAVSHLVSEEAIARRTPWITVVLGLVLIPYGLALLTGRRGRLSPLRPARGPRSAETWSVLGFGVSYALVSVGCAAPLFLLQVAGSFSREGIVGGTTVYLAFAAGMAAVVTSLTLSLAVARGGLVRNLRRLLPFTDRIGALALMLGGAYLVVYGVYEIRILNGSGTASNPIVDAV</sequence>
<evidence type="ECO:0000256" key="1">
    <source>
        <dbReference type="ARBA" id="ARBA00004141"/>
    </source>
</evidence>
<feature type="transmembrane region" description="Helical" evidence="6">
    <location>
        <begin position="47"/>
        <end position="71"/>
    </location>
</feature>
<gene>
    <name evidence="8" type="ORF">METZ01_LOCUS134354</name>
</gene>
<feature type="non-terminal residue" evidence="8">
    <location>
        <position position="239"/>
    </location>
</feature>
<evidence type="ECO:0000256" key="3">
    <source>
        <dbReference type="ARBA" id="ARBA00022692"/>
    </source>
</evidence>
<dbReference type="EMBL" id="UINC01019267">
    <property type="protein sequence ID" value="SVA81500.1"/>
    <property type="molecule type" value="Genomic_DNA"/>
</dbReference>
<evidence type="ECO:0000256" key="2">
    <source>
        <dbReference type="ARBA" id="ARBA00006143"/>
    </source>
</evidence>
<feature type="transmembrane region" description="Helical" evidence="6">
    <location>
        <begin position="156"/>
        <end position="181"/>
    </location>
</feature>
<feature type="transmembrane region" description="Helical" evidence="6">
    <location>
        <begin position="122"/>
        <end position="144"/>
    </location>
</feature>
<accession>A0A381YX27</accession>
<keyword evidence="3 6" id="KW-0812">Transmembrane</keyword>
<name>A0A381YX27_9ZZZZ</name>
<evidence type="ECO:0000313" key="8">
    <source>
        <dbReference type="EMBL" id="SVA81500.1"/>
    </source>
</evidence>
<dbReference type="PANTHER" id="PTHR31272:SF4">
    <property type="entry name" value="CYTOCHROME C-TYPE BIOGENESIS PROTEIN HI_1454-RELATED"/>
    <property type="match status" value="1"/>
</dbReference>
<evidence type="ECO:0000259" key="7">
    <source>
        <dbReference type="Pfam" id="PF02683"/>
    </source>
</evidence>
<keyword evidence="4 6" id="KW-1133">Transmembrane helix</keyword>
<dbReference type="GO" id="GO:0016020">
    <property type="term" value="C:membrane"/>
    <property type="evidence" value="ECO:0007669"/>
    <property type="project" value="UniProtKB-SubCell"/>
</dbReference>
<feature type="transmembrane region" description="Helical" evidence="6">
    <location>
        <begin position="6"/>
        <end position="27"/>
    </location>
</feature>
<feature type="transmembrane region" description="Helical" evidence="6">
    <location>
        <begin position="83"/>
        <end position="101"/>
    </location>
</feature>
<dbReference type="InterPro" id="IPR003834">
    <property type="entry name" value="Cyt_c_assmbl_TM_dom"/>
</dbReference>